<accession>W7UGM5</accession>
<evidence type="ECO:0000259" key="1">
    <source>
        <dbReference type="SMART" id="SM00860"/>
    </source>
</evidence>
<evidence type="ECO:0000313" key="3">
    <source>
        <dbReference type="Proteomes" id="UP000019365"/>
    </source>
</evidence>
<name>W7UGM5_RUMFL</name>
<feature type="domain" description="Knr4/Smi1-like" evidence="1">
    <location>
        <begin position="26"/>
        <end position="134"/>
    </location>
</feature>
<dbReference type="AlphaFoldDB" id="W7UGM5"/>
<keyword evidence="3" id="KW-1185">Reference proteome</keyword>
<dbReference type="Gene3D" id="3.40.1580.10">
    <property type="entry name" value="SMI1/KNR4-like"/>
    <property type="match status" value="1"/>
</dbReference>
<dbReference type="SMART" id="SM00860">
    <property type="entry name" value="SMI1_KNR4"/>
    <property type="match status" value="1"/>
</dbReference>
<protein>
    <recommendedName>
        <fullName evidence="1">Knr4/Smi1-like domain-containing protein</fullName>
    </recommendedName>
</protein>
<gene>
    <name evidence="2" type="ORF">RF007C_12080</name>
</gene>
<comment type="caution">
    <text evidence="2">The sequence shown here is derived from an EMBL/GenBank/DDBJ whole genome shotgun (WGS) entry which is preliminary data.</text>
</comment>
<reference evidence="2 3" key="1">
    <citation type="journal article" date="2014" name="PLoS ONE">
        <title>Rumen cellulosomics: divergent fiber-degrading strategies revealed by comparative genome-wide analysis of six ruminococcal strains.</title>
        <authorList>
            <person name="Dassa B."/>
            <person name="Borovok I."/>
            <person name="Ruimy-Israeli V."/>
            <person name="Lamed R."/>
            <person name="Flint H.J."/>
            <person name="Duncan S.H."/>
            <person name="Henrissat B."/>
            <person name="Coutinho P."/>
            <person name="Morrison M."/>
            <person name="Mosoni P."/>
            <person name="Yeoman C.J."/>
            <person name="White B.A."/>
            <person name="Bayer E.A."/>
        </authorList>
    </citation>
    <scope>NUCLEOTIDE SEQUENCE [LARGE SCALE GENOMIC DNA]</scope>
    <source>
        <strain evidence="2 3">007c</strain>
    </source>
</reference>
<evidence type="ECO:0000313" key="2">
    <source>
        <dbReference type="EMBL" id="EWM54341.1"/>
    </source>
</evidence>
<dbReference type="EMBL" id="ATAX01000016">
    <property type="protein sequence ID" value="EWM54341.1"/>
    <property type="molecule type" value="Genomic_DNA"/>
</dbReference>
<organism evidence="2 3">
    <name type="scientific">Ruminococcus flavefaciens 007c</name>
    <dbReference type="NCBI Taxonomy" id="1341157"/>
    <lineage>
        <taxon>Bacteria</taxon>
        <taxon>Bacillati</taxon>
        <taxon>Bacillota</taxon>
        <taxon>Clostridia</taxon>
        <taxon>Eubacteriales</taxon>
        <taxon>Oscillospiraceae</taxon>
        <taxon>Ruminococcus</taxon>
    </lineage>
</organism>
<dbReference type="Pfam" id="PF09346">
    <property type="entry name" value="SMI1_KNR4"/>
    <property type="match status" value="1"/>
</dbReference>
<dbReference type="Proteomes" id="UP000019365">
    <property type="component" value="Unassembled WGS sequence"/>
</dbReference>
<dbReference type="InterPro" id="IPR037883">
    <property type="entry name" value="Knr4/Smi1-like_sf"/>
</dbReference>
<dbReference type="InterPro" id="IPR018958">
    <property type="entry name" value="Knr4/Smi1-like_dom"/>
</dbReference>
<proteinExistence type="predicted"/>
<dbReference type="PATRIC" id="fig|1341157.4.peg.1005"/>
<dbReference type="SUPFAM" id="SSF160631">
    <property type="entry name" value="SMI1/KNR4-like"/>
    <property type="match status" value="1"/>
</dbReference>
<sequence>MYNMKERIEHIKAVQDNWMQSEFASPATDSQIEAFEKTANVIIPESYKVFLRLSNGAELFGGDCKLYSADMNVKFRINYDFSNGSVPDELLILGFYNSQHICFDKRYDSFIFYEYEDYDDISEECLMFSDFYEVLDYITDIATT</sequence>